<comment type="subcellular location">
    <subcellularLocation>
        <location evidence="1">Membrane</location>
        <topology evidence="1">Multi-pass membrane protein</topology>
    </subcellularLocation>
</comment>
<evidence type="ECO:0000256" key="6">
    <source>
        <dbReference type="ARBA" id="ARBA00022989"/>
    </source>
</evidence>
<evidence type="ECO:0000256" key="3">
    <source>
        <dbReference type="ARBA" id="ARBA00016612"/>
    </source>
</evidence>
<comment type="function">
    <text evidence="10">Core subunit of the mitochondrial membrane respiratory chain NADH dehydrogenase (Complex I) which catalyzes electron transfer from NADH through the respiratory chain, using ubiquinone as an electron acceptor. Part of the enzyme membrane arm which is embedded in the lipid bilayer and involved in proton translocation.</text>
</comment>
<reference evidence="13 14" key="1">
    <citation type="journal article" date="2018" name="Genomics">
        <title>Molecular footprints of inshore aquatic adaptation in Indo-Pacific humpback dolphin (Sousa chinensis).</title>
        <authorList>
            <person name="Ming Y."/>
            <person name="Jian J."/>
            <person name="Yu F."/>
            <person name="Yu X."/>
            <person name="Wang J."/>
            <person name="Liu W."/>
        </authorList>
    </citation>
    <scope>NUCLEOTIDE SEQUENCE [LARGE SCALE GENOMIC DNA]</scope>
    <source>
        <strain evidence="13">MY-2018</strain>
        <tissue evidence="13">Skin</tissue>
    </source>
</reference>
<keyword evidence="6 12" id="KW-1133">Transmembrane helix</keyword>
<evidence type="ECO:0000256" key="12">
    <source>
        <dbReference type="SAM" id="Phobius"/>
    </source>
</evidence>
<comment type="caution">
    <text evidence="13">The sequence shown here is derived from an EMBL/GenBank/DDBJ whole genome shotgun (WGS) entry which is preliminary data.</text>
</comment>
<evidence type="ECO:0000256" key="2">
    <source>
        <dbReference type="ARBA" id="ARBA00010519"/>
    </source>
</evidence>
<name>A0A484GLZ0_SOUCH</name>
<evidence type="ECO:0000256" key="11">
    <source>
        <dbReference type="ARBA" id="ARBA00048769"/>
    </source>
</evidence>
<feature type="transmembrane region" description="Helical" evidence="12">
    <location>
        <begin position="18"/>
        <end position="38"/>
    </location>
</feature>
<keyword evidence="14" id="KW-1185">Reference proteome</keyword>
<evidence type="ECO:0000256" key="8">
    <source>
        <dbReference type="ARBA" id="ARBA00023136"/>
    </source>
</evidence>
<evidence type="ECO:0000313" key="13">
    <source>
        <dbReference type="EMBL" id="TEA36655.1"/>
    </source>
</evidence>
<dbReference type="Pfam" id="PF00420">
    <property type="entry name" value="Oxidored_q2"/>
    <property type="match status" value="1"/>
</dbReference>
<feature type="non-terminal residue" evidence="13">
    <location>
        <position position="1"/>
    </location>
</feature>
<evidence type="ECO:0000256" key="1">
    <source>
        <dbReference type="ARBA" id="ARBA00004141"/>
    </source>
</evidence>
<protein>
    <recommendedName>
        <fullName evidence="3">NADH-ubiquinone oxidoreductase chain 4L</fullName>
    </recommendedName>
    <alternativeName>
        <fullName evidence="9">NADH dehydrogenase subunit 4L</fullName>
    </alternativeName>
</protein>
<comment type="similarity">
    <text evidence="2">Belongs to the complex I subunit 4L family.</text>
</comment>
<proteinExistence type="inferred from homology"/>
<dbReference type="GO" id="GO:0008137">
    <property type="term" value="F:NADH dehydrogenase (ubiquinone) activity"/>
    <property type="evidence" value="ECO:0007669"/>
    <property type="project" value="UniProtKB-EC"/>
</dbReference>
<evidence type="ECO:0000256" key="4">
    <source>
        <dbReference type="ARBA" id="ARBA00022692"/>
    </source>
</evidence>
<dbReference type="GO" id="GO:0016020">
    <property type="term" value="C:membrane"/>
    <property type="evidence" value="ECO:0007669"/>
    <property type="project" value="UniProtKB-SubCell"/>
</dbReference>
<evidence type="ECO:0000256" key="9">
    <source>
        <dbReference type="ARBA" id="ARBA00031586"/>
    </source>
</evidence>
<sequence>LFATLIILNTFHSSRIPIVLLVFAAYKAALGLSLLVIVSHIHGTDEVQNLNVFQC</sequence>
<accession>A0A484GLZ0</accession>
<evidence type="ECO:0000256" key="7">
    <source>
        <dbReference type="ARBA" id="ARBA00023027"/>
    </source>
</evidence>
<evidence type="ECO:0000256" key="5">
    <source>
        <dbReference type="ARBA" id="ARBA00022967"/>
    </source>
</evidence>
<evidence type="ECO:0000313" key="14">
    <source>
        <dbReference type="Proteomes" id="UP000295264"/>
    </source>
</evidence>
<dbReference type="Gene3D" id="1.10.287.3510">
    <property type="match status" value="1"/>
</dbReference>
<keyword evidence="5" id="KW-1278">Translocase</keyword>
<keyword evidence="7" id="KW-0520">NAD</keyword>
<evidence type="ECO:0000256" key="10">
    <source>
        <dbReference type="ARBA" id="ARBA00043911"/>
    </source>
</evidence>
<dbReference type="InterPro" id="IPR039428">
    <property type="entry name" value="NUOK/Mnh_C1-like"/>
</dbReference>
<comment type="catalytic activity">
    <reaction evidence="11">
        <text>a ubiquinone + NADH + 5 H(+)(in) = a ubiquinol + NAD(+) + 4 H(+)(out)</text>
        <dbReference type="Rhea" id="RHEA:29091"/>
        <dbReference type="Rhea" id="RHEA-COMP:9565"/>
        <dbReference type="Rhea" id="RHEA-COMP:9566"/>
        <dbReference type="ChEBI" id="CHEBI:15378"/>
        <dbReference type="ChEBI" id="CHEBI:16389"/>
        <dbReference type="ChEBI" id="CHEBI:17976"/>
        <dbReference type="ChEBI" id="CHEBI:57540"/>
        <dbReference type="ChEBI" id="CHEBI:57945"/>
        <dbReference type="EC" id="7.1.1.2"/>
    </reaction>
    <physiologicalReaction direction="left-to-right" evidence="11">
        <dbReference type="Rhea" id="RHEA:29092"/>
    </physiologicalReaction>
</comment>
<gene>
    <name evidence="13" type="ORF">DBR06_SOUSAS310036</name>
</gene>
<organism evidence="13 14">
    <name type="scientific">Sousa chinensis</name>
    <name type="common">Indo-pacific humpbacked dolphin</name>
    <name type="synonym">Steno chinensis</name>
    <dbReference type="NCBI Taxonomy" id="103600"/>
    <lineage>
        <taxon>Eukaryota</taxon>
        <taxon>Metazoa</taxon>
        <taxon>Chordata</taxon>
        <taxon>Craniata</taxon>
        <taxon>Vertebrata</taxon>
        <taxon>Euteleostomi</taxon>
        <taxon>Mammalia</taxon>
        <taxon>Eutheria</taxon>
        <taxon>Laurasiatheria</taxon>
        <taxon>Artiodactyla</taxon>
        <taxon>Whippomorpha</taxon>
        <taxon>Cetacea</taxon>
        <taxon>Odontoceti</taxon>
        <taxon>Delphinidae</taxon>
        <taxon>Sousa</taxon>
    </lineage>
</organism>
<dbReference type="AlphaFoldDB" id="A0A484GLZ0"/>
<keyword evidence="4 12" id="KW-0812">Transmembrane</keyword>
<keyword evidence="8 12" id="KW-0472">Membrane</keyword>
<dbReference type="Proteomes" id="UP000295264">
    <property type="component" value="Unassembled WGS sequence"/>
</dbReference>
<dbReference type="EMBL" id="QWLN02005965">
    <property type="protein sequence ID" value="TEA36655.1"/>
    <property type="molecule type" value="Genomic_DNA"/>
</dbReference>
<feature type="non-terminal residue" evidence="13">
    <location>
        <position position="55"/>
    </location>
</feature>